<gene>
    <name evidence="1" type="ORF">SAMN05216605_12166</name>
</gene>
<dbReference type="Proteomes" id="UP000182894">
    <property type="component" value="Unassembled WGS sequence"/>
</dbReference>
<dbReference type="OrthoDB" id="282234at2"/>
<dbReference type="RefSeq" id="WP_074758187.1">
    <property type="nucleotide sequence ID" value="NZ_FNCO01000021.1"/>
</dbReference>
<protein>
    <submittedName>
        <fullName evidence="1">Uncharacterized protein</fullName>
    </submittedName>
</protein>
<reference evidence="2" key="1">
    <citation type="submission" date="2016-10" db="EMBL/GenBank/DDBJ databases">
        <authorList>
            <person name="Varghese N."/>
            <person name="Submissions S."/>
        </authorList>
    </citation>
    <scope>NUCLEOTIDE SEQUENCE [LARGE SCALE GENOMIC DNA]</scope>
    <source>
        <strain evidence="2">ATCC 700689</strain>
    </source>
</reference>
<evidence type="ECO:0000313" key="1">
    <source>
        <dbReference type="EMBL" id="SDJ08308.1"/>
    </source>
</evidence>
<sequence>MKFQPAFERMQAIVEAENCLLKAYKVDFYQYDREHLANTGTVGGRYVWVIRQNGTHLASLNLHHKVTQFVECALASNEALEVYEITLLEDGDATINSITVAKAHDLIQVQPFEFQGRHIKKNGRLIALVDIKTIFHQGKHGGSVNFTFEQPPSPDVETNFKQVALCLFQQKVQTLFASMDEVTFSTQRLS</sequence>
<accession>A0A1G8QUE4</accession>
<proteinExistence type="predicted"/>
<name>A0A1G8QUE4_9PSED</name>
<organism evidence="1 2">
    <name type="scientific">Pseudomonas abietaniphila</name>
    <dbReference type="NCBI Taxonomy" id="89065"/>
    <lineage>
        <taxon>Bacteria</taxon>
        <taxon>Pseudomonadati</taxon>
        <taxon>Pseudomonadota</taxon>
        <taxon>Gammaproteobacteria</taxon>
        <taxon>Pseudomonadales</taxon>
        <taxon>Pseudomonadaceae</taxon>
        <taxon>Pseudomonas</taxon>
    </lineage>
</organism>
<dbReference type="EMBL" id="FNCO01000021">
    <property type="protein sequence ID" value="SDJ08308.1"/>
    <property type="molecule type" value="Genomic_DNA"/>
</dbReference>
<dbReference type="AlphaFoldDB" id="A0A1G8QUE4"/>
<keyword evidence="2" id="KW-1185">Reference proteome</keyword>
<evidence type="ECO:0000313" key="2">
    <source>
        <dbReference type="Proteomes" id="UP000182894"/>
    </source>
</evidence>